<proteinExistence type="inferred from homology"/>
<dbReference type="InterPro" id="IPR050077">
    <property type="entry name" value="LexA_repressor"/>
</dbReference>
<dbReference type="CDD" id="cd00093">
    <property type="entry name" value="HTH_XRE"/>
    <property type="match status" value="1"/>
</dbReference>
<dbReference type="AlphaFoldDB" id="A0A7L6BFN0"/>
<dbReference type="RefSeq" id="WP_098046187.1">
    <property type="nucleotide sequence ID" value="NZ_CP059275.1"/>
</dbReference>
<dbReference type="InterPro" id="IPR006197">
    <property type="entry name" value="Peptidase_S24_LexA"/>
</dbReference>
<dbReference type="GO" id="GO:0016787">
    <property type="term" value="F:hydrolase activity"/>
    <property type="evidence" value="ECO:0007669"/>
    <property type="project" value="UniProtKB-KW"/>
</dbReference>
<keyword evidence="4 7" id="KW-0068">Autocatalytic cleavage</keyword>
<evidence type="ECO:0000256" key="7">
    <source>
        <dbReference type="RuleBase" id="RU003991"/>
    </source>
</evidence>
<evidence type="ECO:0000256" key="1">
    <source>
        <dbReference type="ARBA" id="ARBA00007484"/>
    </source>
</evidence>
<dbReference type="SUPFAM" id="SSF47413">
    <property type="entry name" value="lambda repressor-like DNA-binding domains"/>
    <property type="match status" value="1"/>
</dbReference>
<reference evidence="9 10" key="1">
    <citation type="submission" date="2020-07" db="EMBL/GenBank/DDBJ databases">
        <title>Genome sequence of Lactobacillus reuteri CNEI-KCA3 isolated from the faeces of a reared-broiler chicken, South-East Nigeria, reveals presence of CRISPR arrays.</title>
        <authorList>
            <person name="Anukam K.C."/>
            <person name="Ibezim C.N."/>
            <person name="BeecK W.V."/>
            <person name="Allonsius C."/>
            <person name="Broek M.D."/>
            <person name="Tuyaerts I."/>
            <person name="Attama A."/>
            <person name="Esimone C.O."/>
            <person name="Lebeer S."/>
        </authorList>
    </citation>
    <scope>NUCLEOTIDE SEQUENCE [LARGE SCALE GENOMIC DNA]</scope>
    <source>
        <strain evidence="9 10">CNEI-KCA3</strain>
    </source>
</reference>
<keyword evidence="3 7" id="KW-0378">Hydrolase</keyword>
<dbReference type="Gene3D" id="1.10.260.40">
    <property type="entry name" value="lambda repressor-like DNA-binding domains"/>
    <property type="match status" value="1"/>
</dbReference>
<evidence type="ECO:0000313" key="9">
    <source>
        <dbReference type="EMBL" id="QLQ60981.1"/>
    </source>
</evidence>
<name>A0A7L6BFN0_LIMRT</name>
<dbReference type="InterPro" id="IPR039418">
    <property type="entry name" value="LexA-like"/>
</dbReference>
<feature type="domain" description="HTH cro/C1-type" evidence="8">
    <location>
        <begin position="11"/>
        <end position="65"/>
    </location>
</feature>
<dbReference type="InterPro" id="IPR001387">
    <property type="entry name" value="Cro/C1-type_HTH"/>
</dbReference>
<evidence type="ECO:0000256" key="6">
    <source>
        <dbReference type="ARBA" id="ARBA00023236"/>
    </source>
</evidence>
<accession>A0A7L6BFN0</accession>
<dbReference type="SMART" id="SM00530">
    <property type="entry name" value="HTH_XRE"/>
    <property type="match status" value="1"/>
</dbReference>
<keyword evidence="2" id="KW-0227">DNA damage</keyword>
<keyword evidence="5" id="KW-0234">DNA repair</keyword>
<evidence type="ECO:0000259" key="8">
    <source>
        <dbReference type="PROSITE" id="PS50943"/>
    </source>
</evidence>
<evidence type="ECO:0000256" key="2">
    <source>
        <dbReference type="ARBA" id="ARBA00022763"/>
    </source>
</evidence>
<dbReference type="CDD" id="cd06529">
    <property type="entry name" value="S24_LexA-like"/>
    <property type="match status" value="1"/>
</dbReference>
<dbReference type="Pfam" id="PF01381">
    <property type="entry name" value="HTH_3"/>
    <property type="match status" value="1"/>
</dbReference>
<dbReference type="InterPro" id="IPR036286">
    <property type="entry name" value="LexA/Signal_pep-like_sf"/>
</dbReference>
<dbReference type="InterPro" id="IPR015927">
    <property type="entry name" value="Peptidase_S24_S26A/B/C"/>
</dbReference>
<dbReference type="PRINTS" id="PR00726">
    <property type="entry name" value="LEXASERPTASE"/>
</dbReference>
<dbReference type="GO" id="GO:0006355">
    <property type="term" value="P:regulation of DNA-templated transcription"/>
    <property type="evidence" value="ECO:0007669"/>
    <property type="project" value="InterPro"/>
</dbReference>
<dbReference type="EMBL" id="CP059275">
    <property type="protein sequence ID" value="QLQ60981.1"/>
    <property type="molecule type" value="Genomic_DNA"/>
</dbReference>
<dbReference type="GO" id="GO:0006281">
    <property type="term" value="P:DNA repair"/>
    <property type="evidence" value="ECO:0007669"/>
    <property type="project" value="UniProtKB-KW"/>
</dbReference>
<dbReference type="Proteomes" id="UP000510868">
    <property type="component" value="Chromosome"/>
</dbReference>
<dbReference type="GO" id="GO:0009432">
    <property type="term" value="P:SOS response"/>
    <property type="evidence" value="ECO:0007669"/>
    <property type="project" value="UniProtKB-KW"/>
</dbReference>
<evidence type="ECO:0000256" key="4">
    <source>
        <dbReference type="ARBA" id="ARBA00022813"/>
    </source>
</evidence>
<organism evidence="9 10">
    <name type="scientific">Limosilactobacillus reuteri</name>
    <name type="common">Lactobacillus reuteri</name>
    <dbReference type="NCBI Taxonomy" id="1598"/>
    <lineage>
        <taxon>Bacteria</taxon>
        <taxon>Bacillati</taxon>
        <taxon>Bacillota</taxon>
        <taxon>Bacilli</taxon>
        <taxon>Lactobacillales</taxon>
        <taxon>Lactobacillaceae</taxon>
        <taxon>Limosilactobacillus</taxon>
    </lineage>
</organism>
<evidence type="ECO:0000313" key="10">
    <source>
        <dbReference type="Proteomes" id="UP000510868"/>
    </source>
</evidence>
<dbReference type="PANTHER" id="PTHR33516:SF2">
    <property type="entry name" value="LEXA REPRESSOR-RELATED"/>
    <property type="match status" value="1"/>
</dbReference>
<protein>
    <submittedName>
        <fullName evidence="9">Helix-turn-helix domain-containing protein</fullName>
    </submittedName>
</protein>
<dbReference type="Gene3D" id="2.10.109.10">
    <property type="entry name" value="Umud Fragment, subunit A"/>
    <property type="match status" value="1"/>
</dbReference>
<dbReference type="InterPro" id="IPR010982">
    <property type="entry name" value="Lambda_DNA-bd_dom_sf"/>
</dbReference>
<evidence type="ECO:0000256" key="3">
    <source>
        <dbReference type="ARBA" id="ARBA00022801"/>
    </source>
</evidence>
<evidence type="ECO:0000256" key="5">
    <source>
        <dbReference type="ARBA" id="ARBA00023204"/>
    </source>
</evidence>
<dbReference type="PANTHER" id="PTHR33516">
    <property type="entry name" value="LEXA REPRESSOR"/>
    <property type="match status" value="1"/>
</dbReference>
<comment type="similarity">
    <text evidence="1 7">Belongs to the peptidase S24 family.</text>
</comment>
<dbReference type="GO" id="GO:0003677">
    <property type="term" value="F:DNA binding"/>
    <property type="evidence" value="ECO:0007669"/>
    <property type="project" value="InterPro"/>
</dbReference>
<gene>
    <name evidence="9" type="ORF">HHK02_07055</name>
</gene>
<keyword evidence="6" id="KW-0742">SOS response</keyword>
<dbReference type="Pfam" id="PF00717">
    <property type="entry name" value="Peptidase_S24"/>
    <property type="match status" value="1"/>
</dbReference>
<dbReference type="SUPFAM" id="SSF51306">
    <property type="entry name" value="LexA/Signal peptidase"/>
    <property type="match status" value="1"/>
</dbReference>
<dbReference type="PROSITE" id="PS50943">
    <property type="entry name" value="HTH_CROC1"/>
    <property type="match status" value="1"/>
</dbReference>
<sequence length="213" mass="23827">MELSKFIGQKIRNFREQRGLSVEQLADKLNTTRATVTRYELGSRKANQDILFKLAEIFNVNVDDFFPAREKKPSNIIYPKEGLEVISIPIIGEIACGDPITADENIEGYTDEIFEKPVPSGNLFGLRCKGDSMEPTIPNGALAVIREQPEVEDGEIAAVLVDDDNEATLKRVKHQGNLVMLMPDNKKYDPIILDEDHPGRIVGKLVKYSVTVE</sequence>